<name>A0A8S5TGS2_9CAUD</name>
<protein>
    <submittedName>
        <fullName evidence="1">Uncharacterized protein</fullName>
    </submittedName>
</protein>
<proteinExistence type="predicted"/>
<dbReference type="EMBL" id="BK032823">
    <property type="protein sequence ID" value="DAF62470.1"/>
    <property type="molecule type" value="Genomic_DNA"/>
</dbReference>
<sequence>MNSSFKTTDPFSFTNFFVSELNRINTINNIPKHSGLREAILTIIESRVSDRIINRDECLMRQDKLDFEEFNFKNSKDQFNQLNVAAVKYYFVSGLKFEKDKDIIRCPFIQFSDFSPTDSTVIILEDELNKLVQNLAVAYDEKGNPLKIKYKELPYINMLTEYWRITEGVFPILDLYRDTKNMIFMEGLVKHAILFKYIEYAYDGIIDLDKIIVPILLTMESIYISLFDQVSPRIEGMTDEEFQKKLKSEEEIPFDKESGFFIYRHCMEQNDTKIQDKTVKHVYNMAKSIKDIIAFANESNDSWHNNIPGIVKIASIVKNFENEWMDNSEQEIEA</sequence>
<reference evidence="1" key="1">
    <citation type="journal article" date="2021" name="Proc. Natl. Acad. Sci. U.S.A.">
        <title>A Catalog of Tens of Thousands of Viruses from Human Metagenomes Reveals Hidden Associations with Chronic Diseases.</title>
        <authorList>
            <person name="Tisza M.J."/>
            <person name="Buck C.B."/>
        </authorList>
    </citation>
    <scope>NUCLEOTIDE SEQUENCE</scope>
    <source>
        <strain evidence="1">CtIty1</strain>
    </source>
</reference>
<accession>A0A8S5TGS2</accession>
<evidence type="ECO:0000313" key="1">
    <source>
        <dbReference type="EMBL" id="DAF62470.1"/>
    </source>
</evidence>
<organism evidence="1">
    <name type="scientific">Myoviridae sp. ctIty1</name>
    <dbReference type="NCBI Taxonomy" id="2827673"/>
    <lineage>
        <taxon>Viruses</taxon>
        <taxon>Duplodnaviria</taxon>
        <taxon>Heunggongvirae</taxon>
        <taxon>Uroviricota</taxon>
        <taxon>Caudoviricetes</taxon>
    </lineage>
</organism>